<evidence type="ECO:0000256" key="1">
    <source>
        <dbReference type="ARBA" id="ARBA00005046"/>
    </source>
</evidence>
<keyword evidence="5" id="KW-0501">Molybdenum cofactor biosynthesis</keyword>
<comment type="pathway">
    <text evidence="1">Cofactor biosynthesis; molybdopterin biosynthesis.</text>
</comment>
<comment type="function">
    <text evidence="6">Converts molybdopterin precursor Z into molybdopterin. This requires the incorporation of two sulfur atoms into precursor Z to generate a dithiolene group. The sulfur is provided by MoaD.</text>
</comment>
<evidence type="ECO:0000256" key="8">
    <source>
        <dbReference type="ARBA" id="ARBA00029745"/>
    </source>
</evidence>
<evidence type="ECO:0000256" key="10">
    <source>
        <dbReference type="ARBA" id="ARBA00030781"/>
    </source>
</evidence>
<evidence type="ECO:0000256" key="11">
    <source>
        <dbReference type="ARBA" id="ARBA00032474"/>
    </source>
</evidence>
<comment type="similarity">
    <text evidence="2">Belongs to the MoaE family.</text>
</comment>
<evidence type="ECO:0000313" key="13">
    <source>
        <dbReference type="EMBL" id="SFV33943.1"/>
    </source>
</evidence>
<evidence type="ECO:0000256" key="9">
    <source>
        <dbReference type="ARBA" id="ARBA00030407"/>
    </source>
</evidence>
<dbReference type="EMBL" id="FPCH01000002">
    <property type="protein sequence ID" value="SFV33943.1"/>
    <property type="molecule type" value="Genomic_DNA"/>
</dbReference>
<dbReference type="Proteomes" id="UP000199423">
    <property type="component" value="Unassembled WGS sequence"/>
</dbReference>
<gene>
    <name evidence="13" type="ORF">SAMN04488557_2161</name>
</gene>
<dbReference type="Pfam" id="PF02391">
    <property type="entry name" value="MoaE"/>
    <property type="match status" value="1"/>
</dbReference>
<evidence type="ECO:0000256" key="2">
    <source>
        <dbReference type="ARBA" id="ARBA00005426"/>
    </source>
</evidence>
<evidence type="ECO:0000256" key="3">
    <source>
        <dbReference type="ARBA" id="ARBA00011950"/>
    </source>
</evidence>
<dbReference type="SUPFAM" id="SSF54690">
    <property type="entry name" value="Molybdopterin synthase subunit MoaE"/>
    <property type="match status" value="1"/>
</dbReference>
<organism evidence="13 14">
    <name type="scientific">Hyphomicrobium facile</name>
    <dbReference type="NCBI Taxonomy" id="51670"/>
    <lineage>
        <taxon>Bacteria</taxon>
        <taxon>Pseudomonadati</taxon>
        <taxon>Pseudomonadota</taxon>
        <taxon>Alphaproteobacteria</taxon>
        <taxon>Hyphomicrobiales</taxon>
        <taxon>Hyphomicrobiaceae</taxon>
        <taxon>Hyphomicrobium</taxon>
    </lineage>
</organism>
<reference evidence="14" key="1">
    <citation type="submission" date="2016-10" db="EMBL/GenBank/DDBJ databases">
        <authorList>
            <person name="Varghese N."/>
            <person name="Submissions S."/>
        </authorList>
    </citation>
    <scope>NUCLEOTIDE SEQUENCE [LARGE SCALE GENOMIC DNA]</scope>
    <source>
        <strain evidence="14">DSM 1565</strain>
    </source>
</reference>
<dbReference type="Gene3D" id="3.90.1170.40">
    <property type="entry name" value="Molybdopterin biosynthesis MoaE subunit"/>
    <property type="match status" value="1"/>
</dbReference>
<dbReference type="OrthoDB" id="9803224at2"/>
<dbReference type="EC" id="2.8.1.12" evidence="3"/>
<evidence type="ECO:0000256" key="5">
    <source>
        <dbReference type="ARBA" id="ARBA00023150"/>
    </source>
</evidence>
<keyword evidence="14" id="KW-1185">Reference proteome</keyword>
<dbReference type="InterPro" id="IPR003448">
    <property type="entry name" value="Mopterin_biosynth_MoaE"/>
</dbReference>
<dbReference type="GO" id="GO:0006777">
    <property type="term" value="P:Mo-molybdopterin cofactor biosynthetic process"/>
    <property type="evidence" value="ECO:0007669"/>
    <property type="project" value="UniProtKB-KW"/>
</dbReference>
<evidence type="ECO:0000256" key="12">
    <source>
        <dbReference type="ARBA" id="ARBA00049878"/>
    </source>
</evidence>
<dbReference type="AlphaFoldDB" id="A0A1I7NH28"/>
<dbReference type="STRING" id="51670.SAMN04488557_2161"/>
<comment type="catalytic activity">
    <reaction evidence="12">
        <text>2 [molybdopterin-synthase sulfur-carrier protein]-C-terminal-Gly-aminoethanethioate + cyclic pyranopterin phosphate + H2O = molybdopterin + 2 [molybdopterin-synthase sulfur-carrier protein]-C-terminal Gly-Gly + 2 H(+)</text>
        <dbReference type="Rhea" id="RHEA:26333"/>
        <dbReference type="Rhea" id="RHEA-COMP:12202"/>
        <dbReference type="Rhea" id="RHEA-COMP:19907"/>
        <dbReference type="ChEBI" id="CHEBI:15377"/>
        <dbReference type="ChEBI" id="CHEBI:15378"/>
        <dbReference type="ChEBI" id="CHEBI:58698"/>
        <dbReference type="ChEBI" id="CHEBI:59648"/>
        <dbReference type="ChEBI" id="CHEBI:90778"/>
        <dbReference type="ChEBI" id="CHEBI:232372"/>
        <dbReference type="EC" id="2.8.1.12"/>
    </reaction>
</comment>
<evidence type="ECO:0000256" key="4">
    <source>
        <dbReference type="ARBA" id="ARBA00013858"/>
    </source>
</evidence>
<name>A0A1I7NH28_9HYPH</name>
<dbReference type="CDD" id="cd00756">
    <property type="entry name" value="MoaE"/>
    <property type="match status" value="1"/>
</dbReference>
<dbReference type="UniPathway" id="UPA00344"/>
<evidence type="ECO:0000256" key="6">
    <source>
        <dbReference type="ARBA" id="ARBA00025448"/>
    </source>
</evidence>
<comment type="subunit">
    <text evidence="7">Heterotetramer of 2 MoaD subunits and 2 MoaE subunits. Also stable as homodimer. The enzyme changes between these two forms during catalysis.</text>
</comment>
<sequence length="154" mass="16704">MAVRVSEADFDVSEEMARLAGDDTGIGGVSIFVGKVRGEAGGEKLVSMTLEHYPGMTEAELERIEAEAQQRFRLSASLIIHRVGELKPGDNIVLVIACSPHRGDAFGATAFLMDYLKTCAPFWKKETLVSGTTRWVEARESDDEAAAAWVSIGK</sequence>
<accession>A0A1I7NH28</accession>
<dbReference type="PANTHER" id="PTHR23404">
    <property type="entry name" value="MOLYBDOPTERIN SYNTHASE RELATED"/>
    <property type="match status" value="1"/>
</dbReference>
<evidence type="ECO:0000313" key="14">
    <source>
        <dbReference type="Proteomes" id="UP000199423"/>
    </source>
</evidence>
<evidence type="ECO:0000256" key="7">
    <source>
        <dbReference type="ARBA" id="ARBA00026066"/>
    </source>
</evidence>
<dbReference type="InterPro" id="IPR036563">
    <property type="entry name" value="MoaE_sf"/>
</dbReference>
<proteinExistence type="inferred from homology"/>
<protein>
    <recommendedName>
        <fullName evidence="4">Molybdopterin synthase catalytic subunit</fullName>
        <ecNumber evidence="3">2.8.1.12</ecNumber>
    </recommendedName>
    <alternativeName>
        <fullName evidence="10">MPT synthase subunit 2</fullName>
    </alternativeName>
    <alternativeName>
        <fullName evidence="8">Molybdenum cofactor biosynthesis protein E</fullName>
    </alternativeName>
    <alternativeName>
        <fullName evidence="9">Molybdopterin-converting factor large subunit</fullName>
    </alternativeName>
    <alternativeName>
        <fullName evidence="11">Molybdopterin-converting factor subunit 2</fullName>
    </alternativeName>
</protein>
<dbReference type="RefSeq" id="WP_092867678.1">
    <property type="nucleotide sequence ID" value="NZ_FPCH01000002.1"/>
</dbReference>
<dbReference type="GO" id="GO:0030366">
    <property type="term" value="F:molybdopterin synthase activity"/>
    <property type="evidence" value="ECO:0007669"/>
    <property type="project" value="UniProtKB-EC"/>
</dbReference>